<reference evidence="1" key="1">
    <citation type="submission" date="2022-03" db="EMBL/GenBank/DDBJ databases">
        <authorList>
            <person name="Sayadi A."/>
        </authorList>
    </citation>
    <scope>NUCLEOTIDE SEQUENCE</scope>
</reference>
<protein>
    <submittedName>
        <fullName evidence="1">Uncharacterized protein</fullName>
    </submittedName>
</protein>
<dbReference type="AlphaFoldDB" id="A0A9P0KU31"/>
<comment type="caution">
    <text evidence="1">The sequence shown here is derived from an EMBL/GenBank/DDBJ whole genome shotgun (WGS) entry which is preliminary data.</text>
</comment>
<organism evidence="1 2">
    <name type="scientific">Acanthoscelides obtectus</name>
    <name type="common">Bean weevil</name>
    <name type="synonym">Bruchus obtectus</name>
    <dbReference type="NCBI Taxonomy" id="200917"/>
    <lineage>
        <taxon>Eukaryota</taxon>
        <taxon>Metazoa</taxon>
        <taxon>Ecdysozoa</taxon>
        <taxon>Arthropoda</taxon>
        <taxon>Hexapoda</taxon>
        <taxon>Insecta</taxon>
        <taxon>Pterygota</taxon>
        <taxon>Neoptera</taxon>
        <taxon>Endopterygota</taxon>
        <taxon>Coleoptera</taxon>
        <taxon>Polyphaga</taxon>
        <taxon>Cucujiformia</taxon>
        <taxon>Chrysomeloidea</taxon>
        <taxon>Chrysomelidae</taxon>
        <taxon>Bruchinae</taxon>
        <taxon>Bruchini</taxon>
        <taxon>Acanthoscelides</taxon>
    </lineage>
</organism>
<proteinExistence type="predicted"/>
<gene>
    <name evidence="1" type="ORF">ACAOBT_LOCUS15266</name>
</gene>
<dbReference type="EMBL" id="CAKOFQ010006928">
    <property type="protein sequence ID" value="CAH1982899.1"/>
    <property type="molecule type" value="Genomic_DNA"/>
</dbReference>
<sequence length="34" mass="4008">MWMRKMKTTVILIQMPNSFTVIMRAFGTGYGQRL</sequence>
<evidence type="ECO:0000313" key="2">
    <source>
        <dbReference type="Proteomes" id="UP001152888"/>
    </source>
</evidence>
<dbReference type="Proteomes" id="UP001152888">
    <property type="component" value="Unassembled WGS sequence"/>
</dbReference>
<evidence type="ECO:0000313" key="1">
    <source>
        <dbReference type="EMBL" id="CAH1982899.1"/>
    </source>
</evidence>
<accession>A0A9P0KU31</accession>
<keyword evidence="2" id="KW-1185">Reference proteome</keyword>
<name>A0A9P0KU31_ACAOB</name>